<keyword evidence="2" id="KW-1185">Reference proteome</keyword>
<accession>A0A3S0UHV5</accession>
<gene>
    <name evidence="1" type="ORF">ELQ35_03035</name>
</gene>
<dbReference type="EMBL" id="RYZZ01000004">
    <property type="protein sequence ID" value="RUQ31964.1"/>
    <property type="molecule type" value="Genomic_DNA"/>
</dbReference>
<dbReference type="AlphaFoldDB" id="A0A3S0UHV5"/>
<protein>
    <submittedName>
        <fullName evidence="1">NERD domain-containing protein</fullName>
    </submittedName>
</protein>
<dbReference type="RefSeq" id="WP_126863364.1">
    <property type="nucleotide sequence ID" value="NZ_JAUSTX010000016.1"/>
</dbReference>
<dbReference type="OrthoDB" id="2433183at2"/>
<name>A0A3S0UHV5_9BACI</name>
<reference evidence="1 2" key="1">
    <citation type="submission" date="2018-12" db="EMBL/GenBank/DDBJ databases">
        <title>Bacillus chawlae sp. nov., Bacillus glennii sp. nov., and Bacillus saganii sp. nov. Isolated from the Vehicle Assembly Building at Kennedy Space Center where the Viking Spacecraft were Assembled.</title>
        <authorList>
            <person name="Seuylemezian A."/>
            <person name="Vaishampayan P."/>
        </authorList>
    </citation>
    <scope>NUCLEOTIDE SEQUENCE [LARGE SCALE GENOMIC DNA]</scope>
    <source>
        <strain evidence="1 2">L5</strain>
    </source>
</reference>
<proteinExistence type="predicted"/>
<sequence>MGQLIKLQDYISRYEQDIYRYPMQFVRLKNQQWEKLKAAYLAGEMEQEFSHKKAKSPEKEWLTDANSGFVEKVKGVFKRGEKKDENFAEEKPVSTEEKNLFSLQNGSLVNSVDELKQTFLNQLLRFQMKWASSTIHEKSYIDQSFFLDEKLRFFLQRFPDTFLLLYKPVFLLKNAPVEVDILLISPTDAWCITFLEAEEDAAFIGSNERFWLKRHHSREDKKLLNPMLAVDRMEKIAAQLFSIYDVSLPIKKVILSRNGYIDYPLAPYGVMLLDKRTFPEWFQKMRNLSAPIKHQQLKAAQAMLDYCQTTSSRRLEWDVDEDVTEEGNRF</sequence>
<evidence type="ECO:0000313" key="1">
    <source>
        <dbReference type="EMBL" id="RUQ31964.1"/>
    </source>
</evidence>
<dbReference type="Proteomes" id="UP000267430">
    <property type="component" value="Unassembled WGS sequence"/>
</dbReference>
<evidence type="ECO:0000313" key="2">
    <source>
        <dbReference type="Proteomes" id="UP000267430"/>
    </source>
</evidence>
<organism evidence="1 2">
    <name type="scientific">Peribacillus cavernae</name>
    <dbReference type="NCBI Taxonomy" id="1674310"/>
    <lineage>
        <taxon>Bacteria</taxon>
        <taxon>Bacillati</taxon>
        <taxon>Bacillota</taxon>
        <taxon>Bacilli</taxon>
        <taxon>Bacillales</taxon>
        <taxon>Bacillaceae</taxon>
        <taxon>Peribacillus</taxon>
    </lineage>
</organism>
<comment type="caution">
    <text evidence="1">The sequence shown here is derived from an EMBL/GenBank/DDBJ whole genome shotgun (WGS) entry which is preliminary data.</text>
</comment>